<gene>
    <name evidence="1" type="ORF">CP49_11785</name>
</gene>
<accession>A0A0R3KUM4</accession>
<evidence type="ECO:0000313" key="2">
    <source>
        <dbReference type="Proteomes" id="UP000051913"/>
    </source>
</evidence>
<keyword evidence="2" id="KW-1185">Reference proteome</keyword>
<dbReference type="Pfam" id="PF02831">
    <property type="entry name" value="gpW"/>
    <property type="match status" value="1"/>
</dbReference>
<dbReference type="InterPro" id="IPR004174">
    <property type="entry name" value="GpW"/>
</dbReference>
<dbReference type="RefSeq" id="WP_057853922.1">
    <property type="nucleotide sequence ID" value="NZ_LLXX01000173.1"/>
</dbReference>
<proteinExistence type="predicted"/>
<comment type="caution">
    <text evidence="1">The sequence shown here is derived from an EMBL/GenBank/DDBJ whole genome shotgun (WGS) entry which is preliminary data.</text>
</comment>
<dbReference type="GO" id="GO:0019058">
    <property type="term" value="P:viral life cycle"/>
    <property type="evidence" value="ECO:0007669"/>
    <property type="project" value="InterPro"/>
</dbReference>
<sequence length="83" mass="9287">MADPINFNDPCAAADQLRTIYYQLLSGQSVVSVSFGDRTVAYSQVSMETLSQEIARFDAECQAKETGRPTRYAMRLGSFARKR</sequence>
<dbReference type="Proteomes" id="UP000051913">
    <property type="component" value="Unassembled WGS sequence"/>
</dbReference>
<dbReference type="EMBL" id="LLXX01000173">
    <property type="protein sequence ID" value="KRQ99270.1"/>
    <property type="molecule type" value="Genomic_DNA"/>
</dbReference>
<protein>
    <submittedName>
        <fullName evidence="1">Uncharacterized protein</fullName>
    </submittedName>
</protein>
<organism evidence="1 2">
    <name type="scientific">Bradyrhizobium valentinum</name>
    <dbReference type="NCBI Taxonomy" id="1518501"/>
    <lineage>
        <taxon>Bacteria</taxon>
        <taxon>Pseudomonadati</taxon>
        <taxon>Pseudomonadota</taxon>
        <taxon>Alphaproteobacteria</taxon>
        <taxon>Hyphomicrobiales</taxon>
        <taxon>Nitrobacteraceae</taxon>
        <taxon>Bradyrhizobium</taxon>
    </lineage>
</organism>
<dbReference type="AlphaFoldDB" id="A0A0R3KUM4"/>
<dbReference type="InterPro" id="IPR036626">
    <property type="entry name" value="GpW_sf"/>
</dbReference>
<dbReference type="Gene3D" id="3.30.1580.10">
    <property type="entry name" value="Head-to-tail joining protein W"/>
    <property type="match status" value="1"/>
</dbReference>
<reference evidence="1 2" key="1">
    <citation type="submission" date="2014-03" db="EMBL/GenBank/DDBJ databases">
        <title>Bradyrhizobium valentinum sp. nov., isolated from effective nodules of Lupinus mariae-josephae, a lupine endemic of basic-lime soils in Eastern Spain.</title>
        <authorList>
            <person name="Duran D."/>
            <person name="Rey L."/>
            <person name="Navarro A."/>
            <person name="Busquets A."/>
            <person name="Imperial J."/>
            <person name="Ruiz-Argueso T."/>
        </authorList>
    </citation>
    <scope>NUCLEOTIDE SEQUENCE [LARGE SCALE GENOMIC DNA]</scope>
    <source>
        <strain evidence="1 2">LmjM3</strain>
    </source>
</reference>
<evidence type="ECO:0000313" key="1">
    <source>
        <dbReference type="EMBL" id="KRQ99270.1"/>
    </source>
</evidence>
<name>A0A0R3KUM4_9BRAD</name>